<evidence type="ECO:0000313" key="4">
    <source>
        <dbReference type="EMBL" id="HIU50895.1"/>
    </source>
</evidence>
<gene>
    <name evidence="4" type="ORF">IAD22_07775</name>
</gene>
<dbReference type="Pfam" id="PF00754">
    <property type="entry name" value="F5_F8_type_C"/>
    <property type="match status" value="2"/>
</dbReference>
<keyword evidence="1" id="KW-0378">Hydrolase</keyword>
<keyword evidence="2" id="KW-0175">Coiled coil</keyword>
<protein>
    <submittedName>
        <fullName evidence="4">Discoidin domain-containing protein</fullName>
    </submittedName>
</protein>
<dbReference type="EMBL" id="DVNG01000115">
    <property type="protein sequence ID" value="HIU50895.1"/>
    <property type="molecule type" value="Genomic_DNA"/>
</dbReference>
<evidence type="ECO:0000256" key="1">
    <source>
        <dbReference type="ARBA" id="ARBA00023295"/>
    </source>
</evidence>
<reference evidence="4" key="2">
    <citation type="journal article" date="2021" name="PeerJ">
        <title>Extensive microbial diversity within the chicken gut microbiome revealed by metagenomics and culture.</title>
        <authorList>
            <person name="Gilroy R."/>
            <person name="Ravi A."/>
            <person name="Getino M."/>
            <person name="Pursley I."/>
            <person name="Horton D.L."/>
            <person name="Alikhan N.F."/>
            <person name="Baker D."/>
            <person name="Gharbi K."/>
            <person name="Hall N."/>
            <person name="Watson M."/>
            <person name="Adriaenssens E.M."/>
            <person name="Foster-Nyarko E."/>
            <person name="Jarju S."/>
            <person name="Secka A."/>
            <person name="Antonio M."/>
            <person name="Oren A."/>
            <person name="Chaudhuri R.R."/>
            <person name="La Ragione R."/>
            <person name="Hildebrand F."/>
            <person name="Pallen M.J."/>
        </authorList>
    </citation>
    <scope>NUCLEOTIDE SEQUENCE</scope>
    <source>
        <strain evidence="4">ChiGjej1B1-1684</strain>
    </source>
</reference>
<dbReference type="Gene3D" id="1.20.1270.90">
    <property type="entry name" value="AF1782-like"/>
    <property type="match status" value="1"/>
</dbReference>
<dbReference type="InterPro" id="IPR000421">
    <property type="entry name" value="FA58C"/>
</dbReference>
<organism evidence="4 5">
    <name type="scientific">Candidatus Limousia pullorum</name>
    <dbReference type="NCBI Taxonomy" id="2840860"/>
    <lineage>
        <taxon>Bacteria</taxon>
        <taxon>Bacillati</taxon>
        <taxon>Bacillota</taxon>
        <taxon>Clostridia</taxon>
        <taxon>Eubacteriales</taxon>
        <taxon>Oscillospiraceae</taxon>
        <taxon>Oscillospiraceae incertae sedis</taxon>
        <taxon>Candidatus Limousia</taxon>
    </lineage>
</organism>
<dbReference type="InterPro" id="IPR008979">
    <property type="entry name" value="Galactose-bd-like_sf"/>
</dbReference>
<dbReference type="Gene3D" id="2.60.120.260">
    <property type="entry name" value="Galactose-binding domain-like"/>
    <property type="match status" value="2"/>
</dbReference>
<evidence type="ECO:0000313" key="5">
    <source>
        <dbReference type="Proteomes" id="UP000824118"/>
    </source>
</evidence>
<sequence>EGAANAFDYNRGTMAWFKNAQGAGKYFTYDLGQTIDLNKLEFIVYDGEHDFIRNADISVSEDGSDWTKVITIGDGTTDKEIGEIYGNHNYLISYYSVKNEEIGGIPARYIKVELTSDAGASEKWVRFCEFEINDNEYRPVSNNPTYVAGAVEQANHNAEKMMDGDLATSYISSAANSSISYKVSENTNAVTDITVVQNPATISNAAVKIRTGADTWQEIGTLSGSLNKIAIPEDVENVFEIKFEWADVIPEIYEMFIVTDEAQSTVDKGALTALYNEVKDYEAKYYTEDSFAAFAEARDNAQGVIIFAEATEQDVQEALTALQSAVEGLVEKLADKTELNALIAEAKEIDTALYTDESAAVFTEVLTKIEESADLDLTVKQAEEAVAQLQDAIESLVMKGETVKVDQSALTATAPNVHAGNEARLAIDGNTGTWWHTKWATESPLPTIGEDGVDNYIDIDLGQNRYVNKITYLPRTDSSSNGTITGYKVMYSTEAEGDNFVEVKGGSGTWANNKNEKSAEFVQVNARRIRLVATSTVGDTANAFISAAEINVYEIVQ</sequence>
<feature type="non-terminal residue" evidence="4">
    <location>
        <position position="1"/>
    </location>
</feature>
<name>A0A9D1LZJ4_9FIRM</name>
<feature type="coiled-coil region" evidence="2">
    <location>
        <begin position="372"/>
        <end position="399"/>
    </location>
</feature>
<evidence type="ECO:0000259" key="3">
    <source>
        <dbReference type="PROSITE" id="PS50022"/>
    </source>
</evidence>
<reference evidence="4" key="1">
    <citation type="submission" date="2020-10" db="EMBL/GenBank/DDBJ databases">
        <authorList>
            <person name="Gilroy R."/>
        </authorList>
    </citation>
    <scope>NUCLEOTIDE SEQUENCE</scope>
    <source>
        <strain evidence="4">ChiGjej1B1-1684</strain>
    </source>
</reference>
<dbReference type="SUPFAM" id="SSF49785">
    <property type="entry name" value="Galactose-binding domain-like"/>
    <property type="match status" value="2"/>
</dbReference>
<feature type="domain" description="F5/8 type C" evidence="3">
    <location>
        <begin position="1"/>
        <end position="135"/>
    </location>
</feature>
<dbReference type="GO" id="GO:0016798">
    <property type="term" value="F:hydrolase activity, acting on glycosyl bonds"/>
    <property type="evidence" value="ECO:0007669"/>
    <property type="project" value="UniProtKB-KW"/>
</dbReference>
<dbReference type="Proteomes" id="UP000824118">
    <property type="component" value="Unassembled WGS sequence"/>
</dbReference>
<dbReference type="Gene3D" id="1.20.1270.70">
    <property type="entry name" value="Designed single chain three-helix bundle"/>
    <property type="match status" value="1"/>
</dbReference>
<dbReference type="PROSITE" id="PS50022">
    <property type="entry name" value="FA58C_3"/>
    <property type="match status" value="2"/>
</dbReference>
<evidence type="ECO:0000256" key="2">
    <source>
        <dbReference type="SAM" id="Coils"/>
    </source>
</evidence>
<feature type="domain" description="F5/8 type C" evidence="3">
    <location>
        <begin position="391"/>
        <end position="555"/>
    </location>
</feature>
<keyword evidence="1" id="KW-0326">Glycosidase</keyword>
<proteinExistence type="predicted"/>
<accession>A0A9D1LZJ4</accession>
<dbReference type="AlphaFoldDB" id="A0A9D1LZJ4"/>
<comment type="caution">
    <text evidence="4">The sequence shown here is derived from an EMBL/GenBank/DDBJ whole genome shotgun (WGS) entry which is preliminary data.</text>
</comment>